<keyword evidence="4 9" id="KW-0560">Oxidoreductase</keyword>
<dbReference type="NCBIfam" id="TIGR02435">
    <property type="entry name" value="CobG"/>
    <property type="match status" value="1"/>
</dbReference>
<protein>
    <submittedName>
        <fullName evidence="9">Precorrin-3B synthase</fullName>
        <ecNumber evidence="9">1.14.13.83</ecNumber>
    </submittedName>
</protein>
<keyword evidence="6" id="KW-0411">Iron-sulfur</keyword>
<dbReference type="InterPro" id="IPR036136">
    <property type="entry name" value="Nit/Sulf_reduc_fer-like_dom_sf"/>
</dbReference>
<proteinExistence type="predicted"/>
<evidence type="ECO:0000259" key="8">
    <source>
        <dbReference type="Pfam" id="PF03460"/>
    </source>
</evidence>
<dbReference type="SUPFAM" id="SSF56014">
    <property type="entry name" value="Nitrite and sulphite reductase 4Fe-4S domain-like"/>
    <property type="match status" value="2"/>
</dbReference>
<dbReference type="InterPro" id="IPR005117">
    <property type="entry name" value="NiRdtase/SiRdtase_haem-b_fer"/>
</dbReference>
<dbReference type="GO" id="GO:0043818">
    <property type="term" value="F:precorrin-3B synthase activity"/>
    <property type="evidence" value="ECO:0007669"/>
    <property type="project" value="UniProtKB-EC"/>
</dbReference>
<evidence type="ECO:0000256" key="3">
    <source>
        <dbReference type="ARBA" id="ARBA00022723"/>
    </source>
</evidence>
<dbReference type="Pfam" id="PF03460">
    <property type="entry name" value="NIR_SIR_ferr"/>
    <property type="match status" value="2"/>
</dbReference>
<dbReference type="InterPro" id="IPR051329">
    <property type="entry name" value="NIR_SIR_4Fe-4S"/>
</dbReference>
<evidence type="ECO:0000256" key="5">
    <source>
        <dbReference type="ARBA" id="ARBA00023004"/>
    </source>
</evidence>
<evidence type="ECO:0000259" key="7">
    <source>
        <dbReference type="Pfam" id="PF01077"/>
    </source>
</evidence>
<comment type="caution">
    <text evidence="9">The sequence shown here is derived from an EMBL/GenBank/DDBJ whole genome shotgun (WGS) entry which is preliminary data.</text>
</comment>
<dbReference type="InterPro" id="IPR012798">
    <property type="entry name" value="Cbl_synth_CobG-like"/>
</dbReference>
<feature type="domain" description="Nitrite/Sulfite reductase ferredoxin-like" evidence="8">
    <location>
        <begin position="269"/>
        <end position="334"/>
    </location>
</feature>
<dbReference type="RefSeq" id="WP_242033706.1">
    <property type="nucleotide sequence ID" value="NZ_JAMPLM010000023.1"/>
</dbReference>
<feature type="domain" description="Nitrite/Sulfite reductase ferredoxin-like" evidence="8">
    <location>
        <begin position="23"/>
        <end position="83"/>
    </location>
</feature>
<dbReference type="Pfam" id="PF01077">
    <property type="entry name" value="NIR_SIR"/>
    <property type="match status" value="2"/>
</dbReference>
<dbReference type="PANTHER" id="PTHR32439:SF9">
    <property type="entry name" value="BLR3264 PROTEIN"/>
    <property type="match status" value="1"/>
</dbReference>
<dbReference type="EMBL" id="JAMPLM010000023">
    <property type="protein sequence ID" value="MEP1060840.1"/>
    <property type="molecule type" value="Genomic_DNA"/>
</dbReference>
<dbReference type="Proteomes" id="UP001476950">
    <property type="component" value="Unassembled WGS sequence"/>
</dbReference>
<evidence type="ECO:0000256" key="6">
    <source>
        <dbReference type="ARBA" id="ARBA00023014"/>
    </source>
</evidence>
<keyword evidence="10" id="KW-1185">Reference proteome</keyword>
<evidence type="ECO:0000313" key="10">
    <source>
        <dbReference type="Proteomes" id="UP001476950"/>
    </source>
</evidence>
<sequence>MSALAVSPFATCPGLFQPSAAQDGLLLRLRIPGGLLTVPQCEAIADLADQFGGGYVEVTNRANVQIRELRAGITTEMLDRLQNLDLAAPLAAVDSLRNIMCSPTAGIDRLQLLDTRPFVAAWNRYLTTRPDFAVLSPKFSVCFDGGEAVSVRDRPNDISLVAVQIGEAVWFRLHLNLGDRGAAPCDVKVLVKPEESLQVLSAIAEIYRDYTSAIDTTKRRKPRLRELLHDWGVENFLQAVARHLPFPLQRSERTDNGSLTNGYQHLAIHSQRQTGLSYIGTILPLGRLETQQLRGLATLAAHYGSGILRFTPWQNVLLPDLQTSQIAVVQQKVEQLGLHTSATHPQSAIVACSGTTGCKSSATNTQADALALATYLEEHIALDCPINIHFSGCEKSCAQHHTSDIALVGVAQNGYEAYHVYVGEDASDEDSTKFGRSLYQNYAFTQLPGLIEQMLRVYQNQRSHSQETFKHFVNRYAIAELHQMLSSSSDCGLMGVKG</sequence>
<evidence type="ECO:0000256" key="1">
    <source>
        <dbReference type="ARBA" id="ARBA00022485"/>
    </source>
</evidence>
<evidence type="ECO:0000256" key="4">
    <source>
        <dbReference type="ARBA" id="ARBA00023002"/>
    </source>
</evidence>
<keyword evidence="5" id="KW-0408">Iron</keyword>
<feature type="domain" description="Nitrite/sulphite reductase 4Fe-4S" evidence="7">
    <location>
        <begin position="94"/>
        <end position="245"/>
    </location>
</feature>
<evidence type="ECO:0000256" key="2">
    <source>
        <dbReference type="ARBA" id="ARBA00022617"/>
    </source>
</evidence>
<accession>A0ABV0KR49</accession>
<keyword evidence="2" id="KW-0349">Heme</keyword>
<reference evidence="9 10" key="1">
    <citation type="submission" date="2022-04" db="EMBL/GenBank/DDBJ databases">
        <title>Positive selection, recombination, and allopatry shape intraspecific diversity of widespread and dominant cyanobacteria.</title>
        <authorList>
            <person name="Wei J."/>
            <person name="Shu W."/>
            <person name="Hu C."/>
        </authorList>
    </citation>
    <scope>NUCLEOTIDE SEQUENCE [LARGE SCALE GENOMIC DNA]</scope>
    <source>
        <strain evidence="9 10">AS-A4</strain>
    </source>
</reference>
<dbReference type="PANTHER" id="PTHR32439">
    <property type="entry name" value="FERREDOXIN--NITRITE REDUCTASE, CHLOROPLASTIC"/>
    <property type="match status" value="1"/>
</dbReference>
<name>A0ABV0KR49_9CYAN</name>
<keyword evidence="1" id="KW-0004">4Fe-4S</keyword>
<dbReference type="Gene3D" id="3.30.413.10">
    <property type="entry name" value="Sulfite Reductase Hemoprotein, domain 1"/>
    <property type="match status" value="2"/>
</dbReference>
<dbReference type="SUPFAM" id="SSF55124">
    <property type="entry name" value="Nitrite/Sulfite reductase N-terminal domain-like"/>
    <property type="match status" value="2"/>
</dbReference>
<dbReference type="InterPro" id="IPR006067">
    <property type="entry name" value="NO2/SO3_Rdtase_4Fe4S_dom"/>
</dbReference>
<organism evidence="9 10">
    <name type="scientific">Stenomitos frigidus AS-A4</name>
    <dbReference type="NCBI Taxonomy" id="2933935"/>
    <lineage>
        <taxon>Bacteria</taxon>
        <taxon>Bacillati</taxon>
        <taxon>Cyanobacteriota</taxon>
        <taxon>Cyanophyceae</taxon>
        <taxon>Leptolyngbyales</taxon>
        <taxon>Leptolyngbyaceae</taxon>
        <taxon>Stenomitos</taxon>
    </lineage>
</organism>
<dbReference type="PROSITE" id="PS00365">
    <property type="entry name" value="NIR_SIR"/>
    <property type="match status" value="1"/>
</dbReference>
<feature type="domain" description="Nitrite/sulphite reductase 4Fe-4S" evidence="7">
    <location>
        <begin position="348"/>
        <end position="485"/>
    </location>
</feature>
<gene>
    <name evidence="9" type="primary">cobG</name>
    <name evidence="9" type="ORF">NDI38_20625</name>
</gene>
<dbReference type="Gene3D" id="3.90.480.10">
    <property type="entry name" value="Sulfite Reductase Hemoprotein,Domain 2"/>
    <property type="match status" value="1"/>
</dbReference>
<evidence type="ECO:0000313" key="9">
    <source>
        <dbReference type="EMBL" id="MEP1060840.1"/>
    </source>
</evidence>
<dbReference type="EC" id="1.14.13.83" evidence="9"/>
<keyword evidence="3" id="KW-0479">Metal-binding</keyword>
<dbReference type="InterPro" id="IPR006066">
    <property type="entry name" value="NO2/SO3_Rdtase_FeS/sirohaem_BS"/>
</dbReference>
<dbReference type="InterPro" id="IPR045854">
    <property type="entry name" value="NO2/SO3_Rdtase_4Fe4S_sf"/>
</dbReference>